<evidence type="ECO:0000259" key="4">
    <source>
        <dbReference type="PROSITE" id="PS50102"/>
    </source>
</evidence>
<dbReference type="Pfam" id="PF00076">
    <property type="entry name" value="RRM_1"/>
    <property type="match status" value="2"/>
</dbReference>
<dbReference type="PANTHER" id="PTHR48025">
    <property type="entry name" value="OS02G0815200 PROTEIN"/>
    <property type="match status" value="1"/>
</dbReference>
<accession>A0A1C9ZW57</accession>
<dbReference type="InterPro" id="IPR012677">
    <property type="entry name" value="Nucleotide-bd_a/b_plait_sf"/>
</dbReference>
<gene>
    <name evidence="5" type="primary">3380m</name>
</gene>
<feature type="domain" description="RRM" evidence="4">
    <location>
        <begin position="1"/>
        <end position="50"/>
    </location>
</feature>
<dbReference type="GO" id="GO:0003729">
    <property type="term" value="F:mRNA binding"/>
    <property type="evidence" value="ECO:0007669"/>
    <property type="project" value="TreeGrafter"/>
</dbReference>
<dbReference type="SUPFAM" id="SSF54928">
    <property type="entry name" value="RNA-binding domain, RBD"/>
    <property type="match status" value="1"/>
</dbReference>
<keyword evidence="1 2" id="KW-0694">RNA-binding</keyword>
<dbReference type="InterPro" id="IPR000504">
    <property type="entry name" value="RRM_dom"/>
</dbReference>
<feature type="domain" description="RRM" evidence="4">
    <location>
        <begin position="71"/>
        <end position="151"/>
    </location>
</feature>
<evidence type="ECO:0000256" key="2">
    <source>
        <dbReference type="PROSITE-ProRule" id="PRU00176"/>
    </source>
</evidence>
<evidence type="ECO:0000256" key="3">
    <source>
        <dbReference type="SAM" id="MobiDB-lite"/>
    </source>
</evidence>
<dbReference type="AlphaFoldDB" id="A0A1C9ZW57"/>
<protein>
    <submittedName>
        <fullName evidence="5">G-strand telomere binding protein 1</fullName>
    </submittedName>
</protein>
<dbReference type="SMART" id="SM00360">
    <property type="entry name" value="RRM"/>
    <property type="match status" value="1"/>
</dbReference>
<dbReference type="Gene3D" id="3.30.70.330">
    <property type="match status" value="2"/>
</dbReference>
<dbReference type="CDD" id="cd00590">
    <property type="entry name" value="RRM_SF"/>
    <property type="match status" value="1"/>
</dbReference>
<dbReference type="InterPro" id="IPR050502">
    <property type="entry name" value="Euk_RNA-bind_prot"/>
</dbReference>
<dbReference type="GO" id="GO:0005634">
    <property type="term" value="C:nucleus"/>
    <property type="evidence" value="ECO:0007669"/>
    <property type="project" value="TreeGrafter"/>
</dbReference>
<sequence length="152" mass="16776">MPQNIISLSGRSKGWGIVEFETAEQAADACATKNGSRVDGRILMVREDREDRDVKRGNNSASHRAGESSGMQVVVHGIPWSFDDQQLMAIFTDRIPSTQIESAEVVYGRDSRSRGYGTVKFLSSEDAQLAIQECDGLELQGRLLSVKLDQWG</sequence>
<name>A0A1C9ZW57_9CHLO</name>
<reference evidence="5" key="1">
    <citation type="submission" date="2015-10" db="EMBL/GenBank/DDBJ databases">
        <title>Evolution of the mating-type locus in an isomorphic haploid-diploid life cycle and isogamy.</title>
        <authorList>
            <person name="Yamazaki T."/>
            <person name="Suzuki R."/>
            <person name="Ichihara K."/>
            <person name="Toyoda A."/>
            <person name="Kuwano K."/>
            <person name="Kawano S."/>
        </authorList>
    </citation>
    <scope>NUCLEOTIDE SEQUENCE</scope>
    <source>
        <strain evidence="5">MGEC-2</strain>
    </source>
</reference>
<organism evidence="5">
    <name type="scientific">Ulva partita</name>
    <dbReference type="NCBI Taxonomy" id="1605170"/>
    <lineage>
        <taxon>Eukaryota</taxon>
        <taxon>Viridiplantae</taxon>
        <taxon>Chlorophyta</taxon>
        <taxon>core chlorophytes</taxon>
        <taxon>Ulvophyceae</taxon>
        <taxon>OUU clade</taxon>
        <taxon>Ulvales</taxon>
        <taxon>Ulvaceae</taxon>
        <taxon>Ulva</taxon>
    </lineage>
</organism>
<dbReference type="EMBL" id="LC088547">
    <property type="protein sequence ID" value="BAV58235.1"/>
    <property type="molecule type" value="mRNA"/>
</dbReference>
<dbReference type="PANTHER" id="PTHR48025:SF1">
    <property type="entry name" value="RRM DOMAIN-CONTAINING PROTEIN"/>
    <property type="match status" value="1"/>
</dbReference>
<feature type="region of interest" description="Disordered" evidence="3">
    <location>
        <begin position="48"/>
        <end position="68"/>
    </location>
</feature>
<dbReference type="InterPro" id="IPR035979">
    <property type="entry name" value="RBD_domain_sf"/>
</dbReference>
<evidence type="ECO:0000313" key="5">
    <source>
        <dbReference type="EMBL" id="BAV58235.1"/>
    </source>
</evidence>
<proteinExistence type="evidence at transcript level"/>
<evidence type="ECO:0000256" key="1">
    <source>
        <dbReference type="ARBA" id="ARBA00022884"/>
    </source>
</evidence>
<dbReference type="PROSITE" id="PS50102">
    <property type="entry name" value="RRM"/>
    <property type="match status" value="2"/>
</dbReference>